<accession>A0A699YR38</accession>
<dbReference type="Proteomes" id="UP000485058">
    <property type="component" value="Unassembled WGS sequence"/>
</dbReference>
<name>A0A699YR38_HAELA</name>
<dbReference type="AlphaFoldDB" id="A0A699YR38"/>
<sequence>MEPREPTPGGLCPTAVAALAAPAQLQLVGQAGLLPPWLACSLACSLALLLPPQPDMYDALTQQLLMHSDPMQPMQPMQPPQDAAKRLSGWRRLPSHALSQLLQAYTLGSQVVTWRRQEVLAEMARQAATLRRLARCYDLRQPQLLQLYAVLQFRARNVRQVWQAEAQRQTQPADSAAEMQAPHYTADRAPQLGVGVDCAESRLLAQIKDALDLLTNASVLEHLMRGPHHRGIKLLPGEVAVFEQPTVAKLEELDEEHLQGDILARKATWDALWEEYLKPRWRRQRLGLDHAQERVIERSARSKSAAAQHR</sequence>
<evidence type="ECO:0000313" key="1">
    <source>
        <dbReference type="EMBL" id="GFH12350.1"/>
    </source>
</evidence>
<keyword evidence="2" id="KW-1185">Reference proteome</keyword>
<comment type="caution">
    <text evidence="1">The sequence shown here is derived from an EMBL/GenBank/DDBJ whole genome shotgun (WGS) entry which is preliminary data.</text>
</comment>
<dbReference type="EMBL" id="BLLF01000494">
    <property type="protein sequence ID" value="GFH12350.1"/>
    <property type="molecule type" value="Genomic_DNA"/>
</dbReference>
<evidence type="ECO:0000313" key="2">
    <source>
        <dbReference type="Proteomes" id="UP000485058"/>
    </source>
</evidence>
<proteinExistence type="predicted"/>
<reference evidence="1 2" key="1">
    <citation type="submission" date="2020-02" db="EMBL/GenBank/DDBJ databases">
        <title>Draft genome sequence of Haematococcus lacustris strain NIES-144.</title>
        <authorList>
            <person name="Morimoto D."/>
            <person name="Nakagawa S."/>
            <person name="Yoshida T."/>
            <person name="Sawayama S."/>
        </authorList>
    </citation>
    <scope>NUCLEOTIDE SEQUENCE [LARGE SCALE GENOMIC DNA]</scope>
    <source>
        <strain evidence="1 2">NIES-144</strain>
    </source>
</reference>
<protein>
    <submittedName>
        <fullName evidence="1">Uncharacterized protein</fullName>
    </submittedName>
</protein>
<gene>
    <name evidence="1" type="ORF">HaLaN_08016</name>
</gene>
<organism evidence="1 2">
    <name type="scientific">Haematococcus lacustris</name>
    <name type="common">Green alga</name>
    <name type="synonym">Haematococcus pluvialis</name>
    <dbReference type="NCBI Taxonomy" id="44745"/>
    <lineage>
        <taxon>Eukaryota</taxon>
        <taxon>Viridiplantae</taxon>
        <taxon>Chlorophyta</taxon>
        <taxon>core chlorophytes</taxon>
        <taxon>Chlorophyceae</taxon>
        <taxon>CS clade</taxon>
        <taxon>Chlamydomonadales</taxon>
        <taxon>Haematococcaceae</taxon>
        <taxon>Haematococcus</taxon>
    </lineage>
</organism>